<proteinExistence type="predicted"/>
<dbReference type="SUPFAM" id="SSF52266">
    <property type="entry name" value="SGNH hydrolase"/>
    <property type="match status" value="1"/>
</dbReference>
<dbReference type="RefSeq" id="WP_189511687.1">
    <property type="nucleotide sequence ID" value="NZ_BMXG01000003.1"/>
</dbReference>
<evidence type="ECO:0000313" key="1">
    <source>
        <dbReference type="EMBL" id="GHB93314.1"/>
    </source>
</evidence>
<protein>
    <recommendedName>
        <fullName evidence="3">SGNH hydrolase-type esterase domain-containing protein</fullName>
    </recommendedName>
</protein>
<sequence>MPSSRKRPKPKTRYQRFLEKLRREKRDGKGRPLVLSEGDSWFAFPKELRPSTMDILDRKLDMILMRLETNGDELSAMLSGKQRRRLQYYLGKWDFNLLLFSGGGNDIVGDRLFPLLNTVSSNDPWEAVINKEAMHAAFTLIEFYYRDLIQIRDDLRPECDIITHCYDYPIPNVNGKVKCLNQGLLGPWIYPALAARGLIDSAGQRSFARWLIGQHREVLKKIAGEYPHFHLIDTPGTLADNEWGDEIHPTKGGFEKIADKFIIEIKRHFPVVES</sequence>
<reference evidence="1" key="2">
    <citation type="submission" date="2020-09" db="EMBL/GenBank/DDBJ databases">
        <authorList>
            <person name="Sun Q."/>
            <person name="Kim S."/>
        </authorList>
    </citation>
    <scope>NUCLEOTIDE SEQUENCE</scope>
    <source>
        <strain evidence="1">KCTC 12870</strain>
    </source>
</reference>
<name>A0A8J3GBT5_9BACT</name>
<comment type="caution">
    <text evidence="1">The sequence shown here is derived from an EMBL/GenBank/DDBJ whole genome shotgun (WGS) entry which is preliminary data.</text>
</comment>
<accession>A0A8J3GBT5</accession>
<keyword evidence="2" id="KW-1185">Reference proteome</keyword>
<evidence type="ECO:0008006" key="3">
    <source>
        <dbReference type="Google" id="ProtNLM"/>
    </source>
</evidence>
<evidence type="ECO:0000313" key="2">
    <source>
        <dbReference type="Proteomes" id="UP000642829"/>
    </source>
</evidence>
<reference evidence="1" key="1">
    <citation type="journal article" date="2014" name="Int. J. Syst. Evol. Microbiol.">
        <title>Complete genome sequence of Corynebacterium casei LMG S-19264T (=DSM 44701T), isolated from a smear-ripened cheese.</title>
        <authorList>
            <consortium name="US DOE Joint Genome Institute (JGI-PGF)"/>
            <person name="Walter F."/>
            <person name="Albersmeier A."/>
            <person name="Kalinowski J."/>
            <person name="Ruckert C."/>
        </authorList>
    </citation>
    <scope>NUCLEOTIDE SEQUENCE</scope>
    <source>
        <strain evidence="1">KCTC 12870</strain>
    </source>
</reference>
<dbReference type="EMBL" id="BMXG01000003">
    <property type="protein sequence ID" value="GHB93314.1"/>
    <property type="molecule type" value="Genomic_DNA"/>
</dbReference>
<dbReference type="Proteomes" id="UP000642829">
    <property type="component" value="Unassembled WGS sequence"/>
</dbReference>
<gene>
    <name evidence="1" type="ORF">GCM10007047_05840</name>
</gene>
<organism evidence="1 2">
    <name type="scientific">Cerasicoccus arenae</name>
    <dbReference type="NCBI Taxonomy" id="424488"/>
    <lineage>
        <taxon>Bacteria</taxon>
        <taxon>Pseudomonadati</taxon>
        <taxon>Verrucomicrobiota</taxon>
        <taxon>Opitutia</taxon>
        <taxon>Puniceicoccales</taxon>
        <taxon>Cerasicoccaceae</taxon>
        <taxon>Cerasicoccus</taxon>
    </lineage>
</organism>
<dbReference type="GO" id="GO:0016788">
    <property type="term" value="F:hydrolase activity, acting on ester bonds"/>
    <property type="evidence" value="ECO:0007669"/>
    <property type="project" value="UniProtKB-ARBA"/>
</dbReference>
<dbReference type="AlphaFoldDB" id="A0A8J3GBT5"/>
<dbReference type="InterPro" id="IPR036514">
    <property type="entry name" value="SGNH_hydro_sf"/>
</dbReference>
<dbReference type="Gene3D" id="3.40.50.1110">
    <property type="entry name" value="SGNH hydrolase"/>
    <property type="match status" value="1"/>
</dbReference>